<evidence type="ECO:0000313" key="11">
    <source>
        <dbReference type="Proteomes" id="UP000221961"/>
    </source>
</evidence>
<dbReference type="FunFam" id="1.10.630.10:FF:000018">
    <property type="entry name" value="Cytochrome P450 monooxygenase"/>
    <property type="match status" value="1"/>
</dbReference>
<organism evidence="10 11">
    <name type="scientific">Nocardia terpenica</name>
    <dbReference type="NCBI Taxonomy" id="455432"/>
    <lineage>
        <taxon>Bacteria</taxon>
        <taxon>Bacillati</taxon>
        <taxon>Actinomycetota</taxon>
        <taxon>Actinomycetes</taxon>
        <taxon>Mycobacteriales</taxon>
        <taxon>Nocardiaceae</taxon>
        <taxon>Nocardia</taxon>
    </lineage>
</organism>
<comment type="cofactor">
    <cofactor evidence="1">
        <name>heme</name>
        <dbReference type="ChEBI" id="CHEBI:30413"/>
    </cofactor>
</comment>
<feature type="region of interest" description="Disordered" evidence="9">
    <location>
        <begin position="402"/>
        <end position="433"/>
    </location>
</feature>
<feature type="compositionally biased region" description="Low complexity" evidence="9">
    <location>
        <begin position="402"/>
        <end position="422"/>
    </location>
</feature>
<dbReference type="GeneID" id="88362131"/>
<dbReference type="Proteomes" id="UP000221961">
    <property type="component" value="Chromosome"/>
</dbReference>
<dbReference type="InterPro" id="IPR001128">
    <property type="entry name" value="Cyt_P450"/>
</dbReference>
<dbReference type="InterPro" id="IPR002397">
    <property type="entry name" value="Cyt_P450_B"/>
</dbReference>
<evidence type="ECO:0000256" key="7">
    <source>
        <dbReference type="ARBA" id="ARBA00023033"/>
    </source>
</evidence>
<proteinExistence type="inferred from homology"/>
<dbReference type="GO" id="GO:0004497">
    <property type="term" value="F:monooxygenase activity"/>
    <property type="evidence" value="ECO:0007669"/>
    <property type="project" value="UniProtKB-KW"/>
</dbReference>
<dbReference type="PROSITE" id="PS00086">
    <property type="entry name" value="CYTOCHROME_P450"/>
    <property type="match status" value="1"/>
</dbReference>
<dbReference type="Pfam" id="PF00067">
    <property type="entry name" value="p450"/>
    <property type="match status" value="1"/>
</dbReference>
<dbReference type="InterPro" id="IPR036396">
    <property type="entry name" value="Cyt_P450_sf"/>
</dbReference>
<evidence type="ECO:0000256" key="1">
    <source>
        <dbReference type="ARBA" id="ARBA00001971"/>
    </source>
</evidence>
<evidence type="ECO:0000256" key="9">
    <source>
        <dbReference type="SAM" id="MobiDB-lite"/>
    </source>
</evidence>
<evidence type="ECO:0000256" key="8">
    <source>
        <dbReference type="RuleBase" id="RU000461"/>
    </source>
</evidence>
<evidence type="ECO:0000256" key="6">
    <source>
        <dbReference type="ARBA" id="ARBA00023004"/>
    </source>
</evidence>
<evidence type="ECO:0000256" key="5">
    <source>
        <dbReference type="ARBA" id="ARBA00023002"/>
    </source>
</evidence>
<sequence>MNIAAASAIETLDDDFYADPHAHYHRWRERGPVLRVHAPEGVVSWLIVGYAEARAALRDPRLCKSANGIAELFRRTYPGAPANAPLTRLGHNMVNSDPPDHTRLRTLVNKAFTPRAVAALRPKIAESVAALLDRMAEHDEVDLLAAFVLPLPVGMICDLLGVPRADQAEFRRWAREMFRIVGAERDAAMETMREYLRDLVRAKRIHPGADLLSGLVHARDADDRLTEQELMDTAVLLLISGHGTTVDLLTTGALALLRNESLMRELRANPAAMPAAVDEFLRFDGPVHLSTVRYTAEPVRIGEIDIPAGEFVHIAVAAANHDPAHFPDPDRLDITRPTDRHLGFGHGAHFCVGAALARMEAEVAFTALLDRFPHLHLAVPDSDLVWHNNFGFPTLTALPVRRGSSGRRVSPASASTAARPRAVPAPCPPASSE</sequence>
<name>A0A291RYI8_9NOCA</name>
<dbReference type="AlphaFoldDB" id="A0A291RYI8"/>
<keyword evidence="3 8" id="KW-0349">Heme</keyword>
<comment type="similarity">
    <text evidence="2 8">Belongs to the cytochrome P450 family.</text>
</comment>
<evidence type="ECO:0000256" key="2">
    <source>
        <dbReference type="ARBA" id="ARBA00010617"/>
    </source>
</evidence>
<evidence type="ECO:0000313" key="10">
    <source>
        <dbReference type="EMBL" id="ATL72294.1"/>
    </source>
</evidence>
<dbReference type="PANTHER" id="PTHR46696:SF1">
    <property type="entry name" value="CYTOCHROME P450 YJIB-RELATED"/>
    <property type="match status" value="1"/>
</dbReference>
<dbReference type="KEGG" id="ntp:CRH09_33215"/>
<protein>
    <submittedName>
        <fullName evidence="10">Cytochrome P450</fullName>
    </submittedName>
</protein>
<dbReference type="EMBL" id="CP023778">
    <property type="protein sequence ID" value="ATL72294.1"/>
    <property type="molecule type" value="Genomic_DNA"/>
</dbReference>
<dbReference type="SUPFAM" id="SSF48264">
    <property type="entry name" value="Cytochrome P450"/>
    <property type="match status" value="1"/>
</dbReference>
<evidence type="ECO:0000256" key="4">
    <source>
        <dbReference type="ARBA" id="ARBA00022723"/>
    </source>
</evidence>
<keyword evidence="7 8" id="KW-0503">Monooxygenase</keyword>
<dbReference type="RefSeq" id="WP_098699108.1">
    <property type="nucleotide sequence ID" value="NZ_CP023778.1"/>
</dbReference>
<dbReference type="PRINTS" id="PR00359">
    <property type="entry name" value="BP450"/>
</dbReference>
<dbReference type="PANTHER" id="PTHR46696">
    <property type="entry name" value="P450, PUTATIVE (EUROFUNG)-RELATED"/>
    <property type="match status" value="1"/>
</dbReference>
<feature type="compositionally biased region" description="Pro residues" evidence="9">
    <location>
        <begin position="423"/>
        <end position="433"/>
    </location>
</feature>
<keyword evidence="4 8" id="KW-0479">Metal-binding</keyword>
<dbReference type="GO" id="GO:0020037">
    <property type="term" value="F:heme binding"/>
    <property type="evidence" value="ECO:0007669"/>
    <property type="project" value="InterPro"/>
</dbReference>
<keyword evidence="6 8" id="KW-0408">Iron</keyword>
<accession>A0A291RYI8</accession>
<dbReference type="InterPro" id="IPR017972">
    <property type="entry name" value="Cyt_P450_CS"/>
</dbReference>
<dbReference type="CDD" id="cd11029">
    <property type="entry name" value="CYP107-like"/>
    <property type="match status" value="1"/>
</dbReference>
<evidence type="ECO:0000256" key="3">
    <source>
        <dbReference type="ARBA" id="ARBA00022617"/>
    </source>
</evidence>
<reference evidence="10 11" key="1">
    <citation type="submission" date="2017-10" db="EMBL/GenBank/DDBJ databases">
        <title>Comparative genomics between pathogenic Norcardia.</title>
        <authorList>
            <person name="Zeng L."/>
        </authorList>
    </citation>
    <scope>NUCLEOTIDE SEQUENCE [LARGE SCALE GENOMIC DNA]</scope>
    <source>
        <strain evidence="10 11">NC_YFY_NT001</strain>
    </source>
</reference>
<gene>
    <name evidence="10" type="ORF">CRH09_33215</name>
</gene>
<dbReference type="GO" id="GO:0016705">
    <property type="term" value="F:oxidoreductase activity, acting on paired donors, with incorporation or reduction of molecular oxygen"/>
    <property type="evidence" value="ECO:0007669"/>
    <property type="project" value="InterPro"/>
</dbReference>
<keyword evidence="5 8" id="KW-0560">Oxidoreductase</keyword>
<dbReference type="Gene3D" id="1.10.630.10">
    <property type="entry name" value="Cytochrome P450"/>
    <property type="match status" value="1"/>
</dbReference>
<dbReference type="GO" id="GO:0005506">
    <property type="term" value="F:iron ion binding"/>
    <property type="evidence" value="ECO:0007669"/>
    <property type="project" value="InterPro"/>
</dbReference>